<proteinExistence type="predicted"/>
<dbReference type="InterPro" id="IPR009056">
    <property type="entry name" value="Cyt_c-like_dom"/>
</dbReference>
<dbReference type="OrthoDB" id="9797504at2"/>
<evidence type="ECO:0000313" key="9">
    <source>
        <dbReference type="Proteomes" id="UP000199657"/>
    </source>
</evidence>
<evidence type="ECO:0000256" key="4">
    <source>
        <dbReference type="ARBA" id="ARBA00022982"/>
    </source>
</evidence>
<sequence>MTRPTNTLALFAAALLGAIAIGVVYGHGDVNPQPVETEGLPELDERKQENPYREAGGDVYETAIRIGERGYQANCAACHGLGGVSGGIAPDLRLLEPGFDDEYFMSKVLDGARGMPAFDGVLDDEAIWAIKSWLDTMHEDAMEERYGR</sequence>
<protein>
    <submittedName>
        <fullName evidence="8">Cytochrome c-550 PedF</fullName>
    </submittedName>
</protein>
<accession>A0A1H8S506</accession>
<keyword evidence="4" id="KW-0249">Electron transport</keyword>
<evidence type="ECO:0000256" key="5">
    <source>
        <dbReference type="ARBA" id="ARBA00023004"/>
    </source>
</evidence>
<name>A0A1H8S506_9GAMM</name>
<dbReference type="Pfam" id="PF13442">
    <property type="entry name" value="Cytochrome_CBB3"/>
    <property type="match status" value="1"/>
</dbReference>
<dbReference type="GO" id="GO:0020037">
    <property type="term" value="F:heme binding"/>
    <property type="evidence" value="ECO:0007669"/>
    <property type="project" value="InterPro"/>
</dbReference>
<evidence type="ECO:0000256" key="3">
    <source>
        <dbReference type="ARBA" id="ARBA00022723"/>
    </source>
</evidence>
<evidence type="ECO:0000256" key="2">
    <source>
        <dbReference type="ARBA" id="ARBA00022617"/>
    </source>
</evidence>
<dbReference type="NCBIfam" id="TIGR04494">
    <property type="entry name" value="c550_PedF"/>
    <property type="match status" value="1"/>
</dbReference>
<dbReference type="InterPro" id="IPR051811">
    <property type="entry name" value="Cytochrome_c550/c551-like"/>
</dbReference>
<keyword evidence="1" id="KW-0813">Transport</keyword>
<dbReference type="SUPFAM" id="SSF46626">
    <property type="entry name" value="Cytochrome c"/>
    <property type="match status" value="1"/>
</dbReference>
<dbReference type="PANTHER" id="PTHR37823">
    <property type="entry name" value="CYTOCHROME C-553-LIKE"/>
    <property type="match status" value="1"/>
</dbReference>
<feature type="domain" description="Cytochrome c" evidence="7">
    <location>
        <begin position="62"/>
        <end position="138"/>
    </location>
</feature>
<dbReference type="PANTHER" id="PTHR37823:SF4">
    <property type="entry name" value="MENAQUINOL-CYTOCHROME C REDUCTASE CYTOCHROME B_C SUBUNIT"/>
    <property type="match status" value="1"/>
</dbReference>
<dbReference type="STRING" id="406100.SAMN04488052_102527"/>
<evidence type="ECO:0000256" key="6">
    <source>
        <dbReference type="PROSITE-ProRule" id="PRU00433"/>
    </source>
</evidence>
<evidence type="ECO:0000259" key="7">
    <source>
        <dbReference type="PROSITE" id="PS51007"/>
    </source>
</evidence>
<dbReference type="InterPro" id="IPR036909">
    <property type="entry name" value="Cyt_c-like_dom_sf"/>
</dbReference>
<dbReference type="EMBL" id="FOEG01000002">
    <property type="protein sequence ID" value="SEO74099.1"/>
    <property type="molecule type" value="Genomic_DNA"/>
</dbReference>
<dbReference type="Proteomes" id="UP000199657">
    <property type="component" value="Unassembled WGS sequence"/>
</dbReference>
<organism evidence="8 9">
    <name type="scientific">Aquisalimonas asiatica</name>
    <dbReference type="NCBI Taxonomy" id="406100"/>
    <lineage>
        <taxon>Bacteria</taxon>
        <taxon>Pseudomonadati</taxon>
        <taxon>Pseudomonadota</taxon>
        <taxon>Gammaproteobacteria</taxon>
        <taxon>Chromatiales</taxon>
        <taxon>Ectothiorhodospiraceae</taxon>
        <taxon>Aquisalimonas</taxon>
    </lineage>
</organism>
<keyword evidence="3 6" id="KW-0479">Metal-binding</keyword>
<keyword evidence="9" id="KW-1185">Reference proteome</keyword>
<dbReference type="GO" id="GO:0046872">
    <property type="term" value="F:metal ion binding"/>
    <property type="evidence" value="ECO:0007669"/>
    <property type="project" value="UniProtKB-KW"/>
</dbReference>
<keyword evidence="5 6" id="KW-0408">Iron</keyword>
<dbReference type="GO" id="GO:0009055">
    <property type="term" value="F:electron transfer activity"/>
    <property type="evidence" value="ECO:0007669"/>
    <property type="project" value="InterPro"/>
</dbReference>
<dbReference type="InterPro" id="IPR030991">
    <property type="entry name" value="c550_proteobact"/>
</dbReference>
<keyword evidence="2 6" id="KW-0349">Heme</keyword>
<dbReference type="PROSITE" id="PS51007">
    <property type="entry name" value="CYTC"/>
    <property type="match status" value="1"/>
</dbReference>
<dbReference type="Gene3D" id="1.10.760.10">
    <property type="entry name" value="Cytochrome c-like domain"/>
    <property type="match status" value="1"/>
</dbReference>
<dbReference type="RefSeq" id="WP_091641485.1">
    <property type="nucleotide sequence ID" value="NZ_FOEG01000002.1"/>
</dbReference>
<evidence type="ECO:0000256" key="1">
    <source>
        <dbReference type="ARBA" id="ARBA00022448"/>
    </source>
</evidence>
<gene>
    <name evidence="8" type="ORF">SAMN04488052_102527</name>
</gene>
<dbReference type="AlphaFoldDB" id="A0A1H8S506"/>
<reference evidence="8 9" key="1">
    <citation type="submission" date="2016-10" db="EMBL/GenBank/DDBJ databases">
        <authorList>
            <person name="de Groot N.N."/>
        </authorList>
    </citation>
    <scope>NUCLEOTIDE SEQUENCE [LARGE SCALE GENOMIC DNA]</scope>
    <source>
        <strain evidence="8 9">CGMCC 1.6291</strain>
    </source>
</reference>
<evidence type="ECO:0000313" key="8">
    <source>
        <dbReference type="EMBL" id="SEO74099.1"/>
    </source>
</evidence>